<feature type="transmembrane region" description="Helical" evidence="2">
    <location>
        <begin position="2535"/>
        <end position="2553"/>
    </location>
</feature>
<feature type="transmembrane region" description="Helical" evidence="2">
    <location>
        <begin position="1100"/>
        <end position="1122"/>
    </location>
</feature>
<dbReference type="PANTHER" id="PTHR12741">
    <property type="entry name" value="LYST-INTERACTING PROTEIN LIP5 DOPAMINE RESPONSIVE PROTEIN DRG-1"/>
    <property type="match status" value="1"/>
</dbReference>
<sequence length="2693" mass="304373">MSRSTSYHGLRDQQFPSVTPSSSLYSPAEISSSLVSSALTSARDTAHNPRPHGVEHELAPFPPSVATTTHPANGAPRTMAAPPPPPLEPLAQSRRGPGPVNTAYTSPVQSASLSPWRQSQSTEWNPAMAAPANTPQRDHLGDPLADRDSSLTTEDSLPKGGPKRKRPAGTRLWRPGRLAGALWRWLPMIAVRLLALLGLALVVFAVVMVFVTLQDQDDPSKVELRGKQLYVDGQPYIVRGVNYNPIFKGHDGRLPPYGEYFSSDYSESSFFSRSLSTFYTPDSFWQGIANIFTPPPSYHESHLRELSKTFNTIRIYQWSRDVSHRAFLDLCHRLGVMVIVTFQMDPGIYPDLTNKDTIADVETDFRHVVRVHKGHPAVLMWAISNEPNANKPDTYAGDLAPFFQIIERLRQIRNDEEGWGRYYPHPMVVPMADETDLLQQIQTYNYAAHDVWGVNAYRGFTFGTLFTDYTSNKPLLISEFGMDAYDDVITSPAMASAFDIDANNSQVGEEQQNQAVVQLARLVEAQNSHTTAGASCIGGLVFEYTDEWWKGVSTDAFHQNCFLDNASIQSTCGYTSTGAAPDNRLNEELFGLLRVSYPARYLMQLTPRPAYTSLSAYWQPLGLGASDAANTSAVNASRRVARIITLEPPQPYQAIFPTTFTSFEEGYYLWICIPVGVMLLCGLLPWLWVGRDARQRRRTRKNGGTMLPVVQPTAANQAEAEQCQVRFLEGPDTGHYTQLAGFVERLAQFYWISLSPGTYEDHVLHTHVLPVLREWQGQREGPTPLPHLAERLEWDTRFADRVGPLSAFLHQYKDVLTLDTETLQIHLKEDANTKSVVDGTGAQFIAQCYMRHVRQQLSRAARDRNLALKWNTAEGYESAFKCFDGEDLKQAAKRLLHLVCPAEPKETRWEPPALTFGSAPGYLTYVVYTVLFLAVQQYAENLRQAAHFKKRIWQYLSSALPEFDPLDQAWDSPEHPGAWADFGEHCQQARGLLKYLLTLVDKNSINFADVDDIFRNTRVPSPAGGPQRIPMYTAPKRRVVHWAMPSRWLPPIRDLPDLFPSRSHGTVVEGSVEPKGKEGLASIYEKTYGETVQLITVLRLFFFVVHGHVLMYVLCLLLNVNLALDHGLWVLCALEIGLVLLKTAAQLILFEPHFSQPLLDAVECALAGVMGGAMLWDAVRYHAQFGDRFSTLFGRAELNYIFLGVLFGISAVRETLRIIWKVQTGFHTRVHFARMVVLLFIMAGSFAIAYFLLLPAVASLGTELCKCNNVASGCDVWDPSVLCYPALFLFHFVMLLSSMMFTAVGWTMVSLVWGLFRGVGKSVGVVRQWPQVQPAMDTLHGDMVMYCPTSLHQVGQDQEVLGQNMGLLALQHWVHLWRRDLVSEQVLQDAFRWKFTHQPPSGDAVALTYNHLNGHHTLYAYVNGLQGSHGADRTRKRIPVTMQSIFGMRAITFFIPVYAETVAYTWDNLKADNTLDHLTDLYHEEWLHFCERVFYGAKPDAVRTAFLAKDGSLGKLFLTARAPHVQSVWDRIRAWPPGPKNSKWPSHPADYKMHLRFRYFPQDPPPVIPPDLDLSAAPNKVLEEHSDLVSDVDCWAQQQVRWWATLRGQTLGRTVYGLMEMREALVDLAFLELKAIYGHTFLDLDYNNPDTRSTYDDILAWLQRLRYQLFNWGTAARKQRLTGQYRWHSLFGDDVMTASLDKEEMLTVVVCGELAMGCFLELCAEPENYGATLDRSPYDLLVARSAEGEFLLVKLMTAKVLAHAHALDGLVGSHSRFMFSEALRSFGGGLESLVVANELRAMAEQIVADKFQVLVGAQVYEQQKATYAEINECLSLWKLRHLQFMTAKDDKLRPASYWLRRRDVFGSHKLHSHHFFKPQGGVYVFDSKRLAEFAFKTELRRVWHRLKIGEGKAENQNNMINALLGEVVNILDMNQDAYYSEGMKLQLILPRFGDADSLRVGDGRQKRAKEGKHRKARRDALIGGDQCAILGFKEHIFTYRHSVVGRYMALAEHAFGTIVQRFLHYPHHIRMHYGHPDMTNAHLVRRTGGVSRGAPGVNVNEDIFLAYEMLSQGLDIEFSESFFYGKGRDVEFNAASVFIKKLAQGCVMQLASRQVCDLYLTHLTIFQKLALFYGTLNHFFILYVSDRAVVIYTAMWVLFQVAEVSPNVIASHSSSAGAPWILPLGVLNALPMLLERGIEYTYLSVTDIVFSIPFFSHQNRITADLFSLALQTKKGAYMASGRGLGSTRTSLVDIFVAHAQTNFLPGFRLLLLVIIYCCIGGNILYLLWPLIAAISYIIAPVLYNPKPTWRSLLIAPQDLWDWLTAQDDTFDVEDYRIIADSFLPLDAAVKEKIFRQANLGEVDERQKFVQEWEKAAKGGGQQRSLQTYLVTQWWLFLCDLDDAYNDHATDEVFKSFLWDWLMSSPGYGLDYEQVDAAWKLRGYAVAYGPLREFLAKYCTLGMIVLLPNAESPETILRPSQGPDASALHYNWDIRRTVPEAQLLAILAYRAVVYLFWACLPTYVLLQRDTVSPYNYTHSIPLSALVIVAFALFYRLMLLLIPANPLAAVAVRCTALLAFAVLFLMVLFDPLAWAYVIVFLLILALIVAYLVEVWIYVNNYLIRRSTPRFINRSFERLGMLMTLRHFPFHSLYAPLFALLGAGLLLLHLALVFLVSLHTTWVFNRRVALRLLPPE</sequence>
<feature type="transmembrane region" description="Helical" evidence="2">
    <location>
        <begin position="1199"/>
        <end position="1220"/>
    </location>
</feature>
<evidence type="ECO:0000256" key="1">
    <source>
        <dbReference type="SAM" id="MobiDB-lite"/>
    </source>
</evidence>
<dbReference type="GO" id="GO:0003843">
    <property type="term" value="F:1,3-beta-D-glucan synthase activity"/>
    <property type="evidence" value="ECO:0007669"/>
    <property type="project" value="InterPro"/>
</dbReference>
<feature type="transmembrane region" description="Helical" evidence="2">
    <location>
        <begin position="1128"/>
        <end position="1149"/>
    </location>
</feature>
<feature type="compositionally biased region" description="Basic and acidic residues" evidence="1">
    <location>
        <begin position="44"/>
        <end position="58"/>
    </location>
</feature>
<feature type="compositionally biased region" description="Polar residues" evidence="1">
    <location>
        <begin position="102"/>
        <end position="124"/>
    </location>
</feature>
<feature type="transmembrane region" description="Helical" evidence="2">
    <location>
        <begin position="2565"/>
        <end position="2586"/>
    </location>
</feature>
<feature type="domain" description="Glycosyl transferase 48" evidence="3">
    <location>
        <begin position="1798"/>
        <end position="2327"/>
    </location>
</feature>
<feature type="transmembrane region" description="Helical" evidence="2">
    <location>
        <begin position="1445"/>
        <end position="1466"/>
    </location>
</feature>
<evidence type="ECO:0000259" key="4">
    <source>
        <dbReference type="Pfam" id="PF02836"/>
    </source>
</evidence>
<reference evidence="5" key="1">
    <citation type="journal article" date="2017" name="FEBS Lett.">
        <title>Glucan synthase-like 2 is indispensable for paramylon synthesis in Euglena gracilis.</title>
        <authorList>
            <person name="Tanaka Y."/>
            <person name="Ogawa T."/>
            <person name="Maruta T."/>
            <person name="Yoshida Y."/>
            <person name="Arakawa K."/>
            <person name="Ishikawa T."/>
        </authorList>
    </citation>
    <scope>NUCLEOTIDE SEQUENCE</scope>
    <source>
        <strain evidence="5">Z</strain>
    </source>
</reference>
<keyword evidence="2" id="KW-0472">Membrane</keyword>
<dbReference type="GO" id="GO:0000148">
    <property type="term" value="C:1,3-beta-D-glucan synthase complex"/>
    <property type="evidence" value="ECO:0007669"/>
    <property type="project" value="InterPro"/>
</dbReference>
<accession>A0A1W7HIL7</accession>
<feature type="transmembrane region" description="Helical" evidence="2">
    <location>
        <begin position="667"/>
        <end position="689"/>
    </location>
</feature>
<dbReference type="EMBL" id="LC225614">
    <property type="protein sequence ID" value="BAX37082.1"/>
    <property type="molecule type" value="mRNA"/>
</dbReference>
<dbReference type="GO" id="GO:0006075">
    <property type="term" value="P:(1-&gt;3)-beta-D-glucan biosynthetic process"/>
    <property type="evidence" value="ECO:0007669"/>
    <property type="project" value="InterPro"/>
</dbReference>
<dbReference type="Gene3D" id="3.20.20.80">
    <property type="entry name" value="Glycosidases"/>
    <property type="match status" value="1"/>
</dbReference>
<dbReference type="InterPro" id="IPR006103">
    <property type="entry name" value="Glyco_hydro_2_cat"/>
</dbReference>
<feature type="domain" description="Glycoside hydrolase family 2 catalytic" evidence="4">
    <location>
        <begin position="326"/>
        <end position="485"/>
    </location>
</feature>
<evidence type="ECO:0000256" key="2">
    <source>
        <dbReference type="SAM" id="Phobius"/>
    </source>
</evidence>
<feature type="transmembrane region" description="Helical" evidence="2">
    <location>
        <begin position="2502"/>
        <end position="2523"/>
    </location>
</feature>
<dbReference type="InterPro" id="IPR017853">
    <property type="entry name" value="GH"/>
</dbReference>
<gene>
    <name evidence="5" type="primary">GSL1</name>
</gene>
<feature type="transmembrane region" description="Helical" evidence="2">
    <location>
        <begin position="2592"/>
        <end position="2616"/>
    </location>
</feature>
<dbReference type="SUPFAM" id="SSF51445">
    <property type="entry name" value="(Trans)glycosidases"/>
    <property type="match status" value="1"/>
</dbReference>
<dbReference type="GO" id="GO:0005886">
    <property type="term" value="C:plasma membrane"/>
    <property type="evidence" value="ECO:0007669"/>
    <property type="project" value="TreeGrafter"/>
</dbReference>
<dbReference type="InterPro" id="IPR003440">
    <property type="entry name" value="Glyco_trans_48_dom"/>
</dbReference>
<evidence type="ECO:0000313" key="5">
    <source>
        <dbReference type="EMBL" id="BAX37082.1"/>
    </source>
</evidence>
<dbReference type="PANTHER" id="PTHR12741:SF48">
    <property type="entry name" value="1,3-BETA-GLUCAN SYNTHASE COMPONENT FKS1-RELATED"/>
    <property type="match status" value="1"/>
</dbReference>
<feature type="compositionally biased region" description="Low complexity" evidence="1">
    <location>
        <begin position="31"/>
        <end position="42"/>
    </location>
</feature>
<feature type="compositionally biased region" description="Basic and acidic residues" evidence="1">
    <location>
        <begin position="136"/>
        <end position="149"/>
    </location>
</feature>
<keyword evidence="2" id="KW-0812">Transmembrane</keyword>
<feature type="compositionally biased region" description="Polar residues" evidence="1">
    <location>
        <begin position="14"/>
        <end position="25"/>
    </location>
</feature>
<keyword evidence="2" id="KW-1133">Transmembrane helix</keyword>
<organism evidence="5">
    <name type="scientific">Euglena gracilis</name>
    <dbReference type="NCBI Taxonomy" id="3039"/>
    <lineage>
        <taxon>Eukaryota</taxon>
        <taxon>Discoba</taxon>
        <taxon>Euglenozoa</taxon>
        <taxon>Euglenida</taxon>
        <taxon>Spirocuta</taxon>
        <taxon>Euglenophyceae</taxon>
        <taxon>Euglenales</taxon>
        <taxon>Euglenaceae</taxon>
        <taxon>Euglena</taxon>
    </lineage>
</organism>
<dbReference type="Pfam" id="PF02364">
    <property type="entry name" value="Glucan_synthase"/>
    <property type="match status" value="1"/>
</dbReference>
<protein>
    <submittedName>
        <fullName evidence="5">Beta-1,3-glucan synthase</fullName>
    </submittedName>
</protein>
<evidence type="ECO:0000259" key="3">
    <source>
        <dbReference type="Pfam" id="PF02364"/>
    </source>
</evidence>
<name>A0A1W7HIL7_EUGGR</name>
<dbReference type="Pfam" id="PF02836">
    <property type="entry name" value="Glyco_hydro_2_C"/>
    <property type="match status" value="1"/>
</dbReference>
<feature type="transmembrane region" description="Helical" evidence="2">
    <location>
        <begin position="1288"/>
        <end position="1316"/>
    </location>
</feature>
<feature type="region of interest" description="Disordered" evidence="1">
    <location>
        <begin position="1"/>
        <end position="171"/>
    </location>
</feature>
<feature type="transmembrane region" description="Helical" evidence="2">
    <location>
        <begin position="2270"/>
        <end position="2303"/>
    </location>
</feature>
<dbReference type="GO" id="GO:0004553">
    <property type="term" value="F:hydrolase activity, hydrolyzing O-glycosyl compounds"/>
    <property type="evidence" value="ECO:0007669"/>
    <property type="project" value="InterPro"/>
</dbReference>
<proteinExistence type="evidence at transcript level"/>
<feature type="transmembrane region" description="Helical" evidence="2">
    <location>
        <begin position="193"/>
        <end position="213"/>
    </location>
</feature>
<feature type="transmembrane region" description="Helical" evidence="2">
    <location>
        <begin position="1232"/>
        <end position="1253"/>
    </location>
</feature>